<reference evidence="1 2" key="1">
    <citation type="journal article" date="2014" name="Mol. Plant">
        <title>Chromosome Scale Genome Assembly and Transcriptome Profiling of Nannochloropsis gaditana in Nitrogen Depletion.</title>
        <authorList>
            <person name="Corteggiani Carpinelli E."/>
            <person name="Telatin A."/>
            <person name="Vitulo N."/>
            <person name="Forcato C."/>
            <person name="D'Angelo M."/>
            <person name="Schiavon R."/>
            <person name="Vezzi A."/>
            <person name="Giacometti G.M."/>
            <person name="Morosinotto T."/>
            <person name="Valle G."/>
        </authorList>
    </citation>
    <scope>NUCLEOTIDE SEQUENCE [LARGE SCALE GENOMIC DNA]</scope>
    <source>
        <strain evidence="1 2">B-31</strain>
    </source>
</reference>
<organism evidence="1 2">
    <name type="scientific">Nannochloropsis gaditana</name>
    <dbReference type="NCBI Taxonomy" id="72520"/>
    <lineage>
        <taxon>Eukaryota</taxon>
        <taxon>Sar</taxon>
        <taxon>Stramenopiles</taxon>
        <taxon>Ochrophyta</taxon>
        <taxon>Eustigmatophyceae</taxon>
        <taxon>Eustigmatales</taxon>
        <taxon>Monodopsidaceae</taxon>
        <taxon>Nannochloropsis</taxon>
    </lineage>
</organism>
<dbReference type="EMBL" id="AZIL01003355">
    <property type="protein sequence ID" value="EWM20100.1"/>
    <property type="molecule type" value="Genomic_DNA"/>
</dbReference>
<evidence type="ECO:0000313" key="1">
    <source>
        <dbReference type="EMBL" id="EWM20100.1"/>
    </source>
</evidence>
<evidence type="ECO:0000313" key="2">
    <source>
        <dbReference type="Proteomes" id="UP000019335"/>
    </source>
</evidence>
<proteinExistence type="predicted"/>
<gene>
    <name evidence="1" type="ORF">Naga_101797g1</name>
</gene>
<comment type="caution">
    <text evidence="1">The sequence shown here is derived from an EMBL/GenBank/DDBJ whole genome shotgun (WGS) entry which is preliminary data.</text>
</comment>
<accession>W7SZ13</accession>
<dbReference type="Proteomes" id="UP000019335">
    <property type="component" value="Unassembled WGS sequence"/>
</dbReference>
<protein>
    <submittedName>
        <fullName evidence="1">Uncharacterized protein</fullName>
    </submittedName>
</protein>
<keyword evidence="2" id="KW-1185">Reference proteome</keyword>
<sequence length="105" mass="11433">MKRGERGRPRGVCACVARHPAEVKVCSSMDVRIDGAVSFSGFYTCSVDVLVERRAIEVEIPRGGPTCLCTKRMHGSKLQDLRPSKGRGTASRVKVPVDPAALFFN</sequence>
<name>W7SZ13_9STRA</name>
<dbReference type="AlphaFoldDB" id="W7SZ13"/>